<dbReference type="HOGENOM" id="CLU_1089962_0_0_1"/>
<gene>
    <name evidence="1" type="ORF">CC1G_02579</name>
</gene>
<name>A8PB78_COPC7</name>
<dbReference type="Proteomes" id="UP000001861">
    <property type="component" value="Unassembled WGS sequence"/>
</dbReference>
<reference evidence="1 2" key="1">
    <citation type="journal article" date="2010" name="Proc. Natl. Acad. Sci. U.S.A.">
        <title>Insights into evolution of multicellular fungi from the assembled chromosomes of the mushroom Coprinopsis cinerea (Coprinus cinereus).</title>
        <authorList>
            <person name="Stajich J.E."/>
            <person name="Wilke S.K."/>
            <person name="Ahren D."/>
            <person name="Au C.H."/>
            <person name="Birren B.W."/>
            <person name="Borodovsky M."/>
            <person name="Burns C."/>
            <person name="Canback B."/>
            <person name="Casselton L.A."/>
            <person name="Cheng C.K."/>
            <person name="Deng J."/>
            <person name="Dietrich F.S."/>
            <person name="Fargo D.C."/>
            <person name="Farman M.L."/>
            <person name="Gathman A.C."/>
            <person name="Goldberg J."/>
            <person name="Guigo R."/>
            <person name="Hoegger P.J."/>
            <person name="Hooker J.B."/>
            <person name="Huggins A."/>
            <person name="James T.Y."/>
            <person name="Kamada T."/>
            <person name="Kilaru S."/>
            <person name="Kodira C."/>
            <person name="Kues U."/>
            <person name="Kupfer D."/>
            <person name="Kwan H.S."/>
            <person name="Lomsadze A."/>
            <person name="Li W."/>
            <person name="Lilly W.W."/>
            <person name="Ma L.J."/>
            <person name="Mackey A.J."/>
            <person name="Manning G."/>
            <person name="Martin F."/>
            <person name="Muraguchi H."/>
            <person name="Natvig D.O."/>
            <person name="Palmerini H."/>
            <person name="Ramesh M.A."/>
            <person name="Rehmeyer C.J."/>
            <person name="Roe B.A."/>
            <person name="Shenoy N."/>
            <person name="Stanke M."/>
            <person name="Ter-Hovhannisyan V."/>
            <person name="Tunlid A."/>
            <person name="Velagapudi R."/>
            <person name="Vision T.J."/>
            <person name="Zeng Q."/>
            <person name="Zolan M.E."/>
            <person name="Pukkila P.J."/>
        </authorList>
    </citation>
    <scope>NUCLEOTIDE SEQUENCE [LARGE SCALE GENOMIC DNA]</scope>
    <source>
        <strain evidence="2">Okayama-7 / 130 / ATCC MYA-4618 / FGSC 9003</strain>
    </source>
</reference>
<dbReference type="RefSeq" id="XP_001840116.2">
    <property type="nucleotide sequence ID" value="XM_001840064.2"/>
</dbReference>
<evidence type="ECO:0000313" key="1">
    <source>
        <dbReference type="EMBL" id="EAU81563.2"/>
    </source>
</evidence>
<dbReference type="VEuPathDB" id="FungiDB:CC1G_02579"/>
<organism evidence="1 2">
    <name type="scientific">Coprinopsis cinerea (strain Okayama-7 / 130 / ATCC MYA-4618 / FGSC 9003)</name>
    <name type="common">Inky cap fungus</name>
    <name type="synonym">Hormographiella aspergillata</name>
    <dbReference type="NCBI Taxonomy" id="240176"/>
    <lineage>
        <taxon>Eukaryota</taxon>
        <taxon>Fungi</taxon>
        <taxon>Dikarya</taxon>
        <taxon>Basidiomycota</taxon>
        <taxon>Agaricomycotina</taxon>
        <taxon>Agaricomycetes</taxon>
        <taxon>Agaricomycetidae</taxon>
        <taxon>Agaricales</taxon>
        <taxon>Agaricineae</taxon>
        <taxon>Psathyrellaceae</taxon>
        <taxon>Coprinopsis</taxon>
    </lineage>
</organism>
<keyword evidence="2" id="KW-1185">Reference proteome</keyword>
<sequence length="255" mass="28703">MKFTLHRRQKIRSVSIVTNCHIIKESALTEQLQSHFNTASSKPGSDLHSTRNSTGSPFQIGVMGAYLMYAICLKDVERGLQFGKPRNLDGQAGAPVSLTCHGGGCNVRMPSQNSFGPAFNSNGGGWVNTDNWEELSHFKRRPAALFNSAAGSCDLESKFKPNNIIINLNFLLGVIIYLYHYQEFEQNNWNYRYRVETPSEACAMHGDWTVVTGAFSFVNFWRRGCILLLTPSLSWKHQEPTDVEPSRGVRRQLQL</sequence>
<evidence type="ECO:0000313" key="2">
    <source>
        <dbReference type="Proteomes" id="UP000001861"/>
    </source>
</evidence>
<accession>A8PB78</accession>
<dbReference type="InParanoid" id="A8PB78"/>
<proteinExistence type="predicted"/>
<dbReference type="EMBL" id="AACS02000004">
    <property type="protein sequence ID" value="EAU81563.2"/>
    <property type="molecule type" value="Genomic_DNA"/>
</dbReference>
<dbReference type="KEGG" id="cci:CC1G_02579"/>
<dbReference type="GeneID" id="6016746"/>
<dbReference type="AlphaFoldDB" id="A8PB78"/>
<protein>
    <submittedName>
        <fullName evidence="1">Uncharacterized protein</fullName>
    </submittedName>
</protein>
<comment type="caution">
    <text evidence="1">The sequence shown here is derived from an EMBL/GenBank/DDBJ whole genome shotgun (WGS) entry which is preliminary data.</text>
</comment>